<name>A0A494TDA2_SPHPE</name>
<dbReference type="Proteomes" id="UP000276254">
    <property type="component" value="Chromosome"/>
</dbReference>
<dbReference type="EMBL" id="CP032829">
    <property type="protein sequence ID" value="AYJ87467.1"/>
    <property type="molecule type" value="Genomic_DNA"/>
</dbReference>
<evidence type="ECO:0000256" key="1">
    <source>
        <dbReference type="SAM" id="SignalP"/>
    </source>
</evidence>
<dbReference type="Gene3D" id="2.160.20.10">
    <property type="entry name" value="Single-stranded right-handed beta-helix, Pectin lyase-like"/>
    <property type="match status" value="1"/>
</dbReference>
<dbReference type="OrthoDB" id="7175603at2"/>
<gene>
    <name evidence="2" type="ORF">D3Y57_17965</name>
</gene>
<keyword evidence="1" id="KW-0732">Signal</keyword>
<dbReference type="AlphaFoldDB" id="A0A494TDA2"/>
<keyword evidence="3" id="KW-1185">Reference proteome</keyword>
<organism evidence="2 3">
    <name type="scientific">Sphingomonas paeninsulae</name>
    <dbReference type="NCBI Taxonomy" id="2319844"/>
    <lineage>
        <taxon>Bacteria</taxon>
        <taxon>Pseudomonadati</taxon>
        <taxon>Pseudomonadota</taxon>
        <taxon>Alphaproteobacteria</taxon>
        <taxon>Sphingomonadales</taxon>
        <taxon>Sphingomonadaceae</taxon>
        <taxon>Sphingomonas</taxon>
    </lineage>
</organism>
<feature type="signal peptide" evidence="1">
    <location>
        <begin position="1"/>
        <end position="33"/>
    </location>
</feature>
<reference evidence="2 3" key="1">
    <citation type="submission" date="2018-09" db="EMBL/GenBank/DDBJ databases">
        <title>Sphingomonas peninsula sp. nov., isolated from fildes peninsula, Antarctic soil.</title>
        <authorList>
            <person name="Yingchao G."/>
        </authorList>
    </citation>
    <scope>NUCLEOTIDE SEQUENCE [LARGE SCALE GENOMIC DNA]</scope>
    <source>
        <strain evidence="2 3">YZ-8</strain>
    </source>
</reference>
<proteinExistence type="predicted"/>
<dbReference type="KEGG" id="spha:D3Y57_17965"/>
<evidence type="ECO:0000313" key="2">
    <source>
        <dbReference type="EMBL" id="AYJ87467.1"/>
    </source>
</evidence>
<evidence type="ECO:0000313" key="3">
    <source>
        <dbReference type="Proteomes" id="UP000276254"/>
    </source>
</evidence>
<sequence length="833" mass="79025">MNRPSVKGTAMSRVSRHHLLGSCAVALSIGATAYSPNSGAQVFLNQALQGTYTVTTGAIDAARTSQMAAADKIVVTSGQTVLDWIPSDSNTTGTIEFLKPNTSAMFVGPADFIVLNRVIPTDTSRAIAINGNVSSTIDPGISAPNNGPIGGSVWFYSPGGIVVGSTGSFNVGNLVLSTAELQIGPNGLLSSGNTINFGTVGAASPAGSGVTIMNGANIQLNNPGSYLAVVAPIIVQAGTVNVDGSVAYVAAEQANISIDAGLFNINFVAGTTAANAITHTGITTGPAQTGNGNITIAAISKNNAITSLLLSGLIGYTPASSASVENGQVVLLGGYSNPTALTPVGSGVTNIQMIGSAPVLFGSELLEGFTSSVTAKSNGDVLGSSGSASTPLSFSSNVTLFGNTSAQLNATNGGVLTVGGNLALTSVSVDGSTGGTASLTADWLSGTAASLTVNGKTTLDTSGSGLLAQSGAGGTGIGGTSSIVVKGSSMTLLGDTMLTANGSGGGSDLLGGIGKGGTASIVLQNTTGAGLTATNLSLTANGTGGEYGYGAPTGGAGTGGTTSFLADNAGVVGTSMTMTANGYGGHGSDAGTGGTGKGGNITFNASSGSFTGALQLEAVGTGGGGGLANGGTLSGAGGAGVGGTIGFVASGAFNTSNLTALAGSNGGDGGYIESSLGGSGGDGGRASDGNVTIAITGGNSSFGAITADTTATGGNGGTSQTGSGASNIVASKGGDASAGDVIVNITGGTSQIRRLTATADGYAGGSGYSSIDQGGTATTVAAADAMGGTVAVNIASTVNGLNSISLSAEGIGGYGAFYGAAGAGGMGTGGPPD</sequence>
<dbReference type="InterPro" id="IPR012334">
    <property type="entry name" value="Pectin_lyas_fold"/>
</dbReference>
<feature type="chain" id="PRO_5019790178" evidence="1">
    <location>
        <begin position="34"/>
        <end position="833"/>
    </location>
</feature>
<protein>
    <submittedName>
        <fullName evidence="2">Uncharacterized protein</fullName>
    </submittedName>
</protein>
<accession>A0A494TDA2</accession>